<accession>A0A2T0AZV9</accession>
<proteinExistence type="inferred from homology"/>
<dbReference type="Pfam" id="PF03808">
    <property type="entry name" value="Glyco_tran_WecG"/>
    <property type="match status" value="1"/>
</dbReference>
<dbReference type="RefSeq" id="WP_106064746.1">
    <property type="nucleotide sequence ID" value="NZ_PVXO01000073.1"/>
</dbReference>
<dbReference type="PANTHER" id="PTHR34136:SF1">
    <property type="entry name" value="UDP-N-ACETYL-D-MANNOSAMINURONIC ACID TRANSFERASE"/>
    <property type="match status" value="1"/>
</dbReference>
<dbReference type="HAMAP" id="MF_02070">
    <property type="entry name" value="TagA_TarA"/>
    <property type="match status" value="1"/>
</dbReference>
<gene>
    <name evidence="6" type="primary">tagA</name>
    <name evidence="6" type="ORF">CLLI_27320</name>
</gene>
<dbReference type="OrthoDB" id="9771846at2"/>
<evidence type="ECO:0000256" key="1">
    <source>
        <dbReference type="ARBA" id="ARBA00022676"/>
    </source>
</evidence>
<dbReference type="InterPro" id="IPR004629">
    <property type="entry name" value="WecG_TagA_CpsF"/>
</dbReference>
<evidence type="ECO:0000313" key="6">
    <source>
        <dbReference type="EMBL" id="PRR76802.1"/>
    </source>
</evidence>
<organism evidence="6 7">
    <name type="scientific">Clostridium liquoris</name>
    <dbReference type="NCBI Taxonomy" id="1289519"/>
    <lineage>
        <taxon>Bacteria</taxon>
        <taxon>Bacillati</taxon>
        <taxon>Bacillota</taxon>
        <taxon>Clostridia</taxon>
        <taxon>Eubacteriales</taxon>
        <taxon>Clostridiaceae</taxon>
        <taxon>Clostridium</taxon>
    </lineage>
</organism>
<dbReference type="AlphaFoldDB" id="A0A2T0AZV9"/>
<keyword evidence="2 5" id="KW-0808">Transferase</keyword>
<evidence type="ECO:0000256" key="2">
    <source>
        <dbReference type="ARBA" id="ARBA00022679"/>
    </source>
</evidence>
<dbReference type="UniPathway" id="UPA00632"/>
<keyword evidence="3 5" id="KW-0777">Teichoic acid biosynthesis</keyword>
<comment type="pathway">
    <text evidence="5">Cell wall biogenesis; teichoic acid biosynthesis.</text>
</comment>
<dbReference type="EC" id="2.4.1.187" evidence="5"/>
<name>A0A2T0AZV9_9CLOT</name>
<dbReference type="GO" id="GO:0047244">
    <property type="term" value="F:N-acetylglucosaminyldiphosphoundecaprenol N-acetyl-beta-D-mannosaminyltransferase activity"/>
    <property type="evidence" value="ECO:0007669"/>
    <property type="project" value="UniProtKB-UniRule"/>
</dbReference>
<comment type="function">
    <text evidence="5">Catalyzes the conversion of GlcNAc-PP-undecaprenol into ManNAc-GlcNAc-PP-undecaprenol, the first committed lipid intermediate in the de novo synthesis of teichoic acid.</text>
</comment>
<evidence type="ECO:0000256" key="5">
    <source>
        <dbReference type="HAMAP-Rule" id="MF_02070"/>
    </source>
</evidence>
<evidence type="ECO:0000256" key="3">
    <source>
        <dbReference type="ARBA" id="ARBA00022944"/>
    </source>
</evidence>
<reference evidence="6 7" key="1">
    <citation type="submission" date="2018-03" db="EMBL/GenBank/DDBJ databases">
        <title>Genome sequence of Clostridium liquoris DSM 100320.</title>
        <authorList>
            <person name="Poehlein A."/>
            <person name="Daniel R."/>
        </authorList>
    </citation>
    <scope>NUCLEOTIDE SEQUENCE [LARGE SCALE GENOMIC DNA]</scope>
    <source>
        <strain evidence="6 7">DSM 100320</strain>
    </source>
</reference>
<keyword evidence="1 5" id="KW-0328">Glycosyltransferase</keyword>
<dbReference type="Proteomes" id="UP000239706">
    <property type="component" value="Unassembled WGS sequence"/>
</dbReference>
<evidence type="ECO:0000313" key="7">
    <source>
        <dbReference type="Proteomes" id="UP000239706"/>
    </source>
</evidence>
<evidence type="ECO:0000256" key="4">
    <source>
        <dbReference type="ARBA" id="ARBA00023316"/>
    </source>
</evidence>
<dbReference type="GO" id="GO:0071555">
    <property type="term" value="P:cell wall organization"/>
    <property type="evidence" value="ECO:0007669"/>
    <property type="project" value="UniProtKB-KW"/>
</dbReference>
<dbReference type="CDD" id="cd06533">
    <property type="entry name" value="Glyco_transf_WecG_TagA"/>
    <property type="match status" value="1"/>
</dbReference>
<comment type="caution">
    <text evidence="6">The sequence shown here is derived from an EMBL/GenBank/DDBJ whole genome shotgun (WGS) entry which is preliminary data.</text>
</comment>
<dbReference type="NCBIfam" id="TIGR00696">
    <property type="entry name" value="wecG_tagA_cpsF"/>
    <property type="match status" value="1"/>
</dbReference>
<protein>
    <recommendedName>
        <fullName evidence="5">N-acetylglucosaminyldiphosphoundecaprenol N-acetyl-beta-D-mannosaminyltransferase</fullName>
        <ecNumber evidence="5">2.4.1.187</ecNumber>
    </recommendedName>
    <alternativeName>
        <fullName evidence="5">N-acetylmannosaminyltransferase</fullName>
    </alternativeName>
    <alternativeName>
        <fullName evidence="5">UDP-N-acetylmannosamine transferase</fullName>
    </alternativeName>
    <alternativeName>
        <fullName evidence="5">UDP-N-acetylmannosamine:N-acetylglucosaminyl pyrophosphorylundecaprenol N-acetylmannosaminyltransferase</fullName>
    </alternativeName>
</protein>
<dbReference type="InterPro" id="IPR034714">
    <property type="entry name" value="TagA_TarA"/>
</dbReference>
<dbReference type="EMBL" id="PVXO01000073">
    <property type="protein sequence ID" value="PRR76802.1"/>
    <property type="molecule type" value="Genomic_DNA"/>
</dbReference>
<dbReference type="PANTHER" id="PTHR34136">
    <property type="match status" value="1"/>
</dbReference>
<comment type="similarity">
    <text evidence="5">Belongs to the glycosyltransferase 26 family. TagA/TarA subfamily.</text>
</comment>
<comment type="catalytic activity">
    <reaction evidence="5">
        <text>UDP-N-acetyl-alpha-D-mannosamine + N-acetyl-alpha-D-glucosaminyl-di-trans,octa-cis-undecaprenyl diphosphate = N-acetyl-beta-D-mannosaminyl-(1-&gt;4)-N-acetyl-alpha-D-glucosaminyl di-trans,octa-cis-undecaprenyl diphosphate + UDP + H(+)</text>
        <dbReference type="Rhea" id="RHEA:16053"/>
        <dbReference type="ChEBI" id="CHEBI:15378"/>
        <dbReference type="ChEBI" id="CHEBI:58223"/>
        <dbReference type="ChEBI" id="CHEBI:62959"/>
        <dbReference type="ChEBI" id="CHEBI:68623"/>
        <dbReference type="ChEBI" id="CHEBI:132210"/>
        <dbReference type="EC" id="2.4.1.187"/>
    </reaction>
</comment>
<keyword evidence="4 5" id="KW-0961">Cell wall biogenesis/degradation</keyword>
<keyword evidence="7" id="KW-1185">Reference proteome</keyword>
<dbReference type="GO" id="GO:0019350">
    <property type="term" value="P:teichoic acid biosynthetic process"/>
    <property type="evidence" value="ECO:0007669"/>
    <property type="project" value="UniProtKB-UniRule"/>
</dbReference>
<sequence>MFTKILTYDVYNESRENFMQYIKKFNKIHIISGNPEVLNSGLNNEMLFKNFTQKNSVIIPDGIGTVIASKIVGNKVEEKIAGIEVMEEIIKLCEKEEKGIYLLGTKEETLNKCINNLKIKYPKLKILGSHNGFFDLDNCYEIISEINKLNPYALFVAMGAPRQEIFISKYMDSISATIFMGVGGSFDVMAGEVKRAPKWMISMGLEWLYRVGKEPWRIKRLSSIPKFLVKVIQNR</sequence>